<dbReference type="InterPro" id="IPR000210">
    <property type="entry name" value="BTB/POZ_dom"/>
</dbReference>
<dbReference type="GO" id="GO:0009751">
    <property type="term" value="P:response to salicylic acid"/>
    <property type="evidence" value="ECO:0007669"/>
    <property type="project" value="UniProtKB-ARBA"/>
</dbReference>
<dbReference type="Gene3D" id="1.25.40.420">
    <property type="match status" value="1"/>
</dbReference>
<organism evidence="3 4">
    <name type="scientific">Daphnia galeata</name>
    <dbReference type="NCBI Taxonomy" id="27404"/>
    <lineage>
        <taxon>Eukaryota</taxon>
        <taxon>Metazoa</taxon>
        <taxon>Ecdysozoa</taxon>
        <taxon>Arthropoda</taxon>
        <taxon>Crustacea</taxon>
        <taxon>Branchiopoda</taxon>
        <taxon>Diplostraca</taxon>
        <taxon>Cladocera</taxon>
        <taxon>Anomopoda</taxon>
        <taxon>Daphniidae</taxon>
        <taxon>Daphnia</taxon>
    </lineage>
</organism>
<dbReference type="PROSITE" id="PS50097">
    <property type="entry name" value="BTB"/>
    <property type="match status" value="1"/>
</dbReference>
<dbReference type="Proteomes" id="UP000789390">
    <property type="component" value="Unassembled WGS sequence"/>
</dbReference>
<protein>
    <recommendedName>
        <fullName evidence="2">BTB domain-containing protein</fullName>
    </recommendedName>
</protein>
<accession>A0A8J2RP41</accession>
<gene>
    <name evidence="3" type="ORF">DGAL_LOCUS6443</name>
</gene>
<evidence type="ECO:0000256" key="1">
    <source>
        <dbReference type="ARBA" id="ARBA00022723"/>
    </source>
</evidence>
<feature type="domain" description="BTB" evidence="2">
    <location>
        <begin position="172"/>
        <end position="239"/>
    </location>
</feature>
<evidence type="ECO:0000313" key="3">
    <source>
        <dbReference type="EMBL" id="CAH0103770.1"/>
    </source>
</evidence>
<name>A0A8J2RP41_9CRUS</name>
<dbReference type="FunFam" id="1.25.40.420:FF:000012">
    <property type="entry name" value="BTB/POZ and TAZ domain-containing protein 2"/>
    <property type="match status" value="1"/>
</dbReference>
<dbReference type="FunFam" id="3.30.710.10:FF:000305">
    <property type="entry name" value="Uncharacterized protein"/>
    <property type="match status" value="1"/>
</dbReference>
<dbReference type="EMBL" id="CAKKLH010000113">
    <property type="protein sequence ID" value="CAH0103770.1"/>
    <property type="molecule type" value="Genomic_DNA"/>
</dbReference>
<dbReference type="GO" id="GO:0046872">
    <property type="term" value="F:metal ion binding"/>
    <property type="evidence" value="ECO:0007669"/>
    <property type="project" value="UniProtKB-KW"/>
</dbReference>
<dbReference type="Gene3D" id="3.30.710.10">
    <property type="entry name" value="Potassium Channel Kv1.1, Chain A"/>
    <property type="match status" value="1"/>
</dbReference>
<dbReference type="Pfam" id="PF00651">
    <property type="entry name" value="BTB"/>
    <property type="match status" value="1"/>
</dbReference>
<dbReference type="SMART" id="SM00225">
    <property type="entry name" value="BTB"/>
    <property type="match status" value="1"/>
</dbReference>
<dbReference type="PANTHER" id="PTHR24413">
    <property type="entry name" value="SPECKLE-TYPE POZ PROTEIN"/>
    <property type="match status" value="1"/>
</dbReference>
<dbReference type="SUPFAM" id="SSF54695">
    <property type="entry name" value="POZ domain"/>
    <property type="match status" value="1"/>
</dbReference>
<comment type="caution">
    <text evidence="3">The sequence shown here is derived from an EMBL/GenBank/DDBJ whole genome shotgun (WGS) entry which is preliminary data.</text>
</comment>
<evidence type="ECO:0000259" key="2">
    <source>
        <dbReference type="PROSITE" id="PS50097"/>
    </source>
</evidence>
<dbReference type="InterPro" id="IPR011333">
    <property type="entry name" value="SKP1/BTB/POZ_sf"/>
</dbReference>
<dbReference type="OrthoDB" id="6362905at2759"/>
<keyword evidence="4" id="KW-1185">Reference proteome</keyword>
<sequence length="392" mass="45117">MSIKVEEMRRGLFRVTWTMKSLGHDDVTLQKGVFHLSNSPSCSTFIVYSRSRKPSLIDYADVCIMLKRKTNKSGDDPQQSSAAAETKMPVIKSNPSMLLQEQYEKPLFVWVENEVLGKKLMLHLEEAWQIFVPITNYNEPKIILWMDFGTNSVGQTRMIKDFADLFLNQTNCDVHFRLQGVVMGAHVVILTARSSVFAAMFQCDMEESKTKKVVIEDIEPEVFRQLLHYLYTGTCPFLEMKSITRDLYVAADKYDIETLKKECVDILMAQLEMKNSIAMLVWSHLHSIPTLFDASLKCIAINGPTICFMPDWKDLTHDYPDLCLMATQHMMKMKVYGTSCEDDCETDDCETDIWETEVQNIFPTTTETDCETDSDWLELPEQIRRIASLIKL</sequence>
<dbReference type="GO" id="GO:0042542">
    <property type="term" value="P:response to hydrogen peroxide"/>
    <property type="evidence" value="ECO:0007669"/>
    <property type="project" value="UniProtKB-ARBA"/>
</dbReference>
<reference evidence="3" key="1">
    <citation type="submission" date="2021-11" db="EMBL/GenBank/DDBJ databases">
        <authorList>
            <person name="Schell T."/>
        </authorList>
    </citation>
    <scope>NUCLEOTIDE SEQUENCE</scope>
    <source>
        <strain evidence="3">M5</strain>
    </source>
</reference>
<proteinExistence type="predicted"/>
<evidence type="ECO:0000313" key="4">
    <source>
        <dbReference type="Proteomes" id="UP000789390"/>
    </source>
</evidence>
<dbReference type="AlphaFoldDB" id="A0A8J2RP41"/>
<keyword evidence="1" id="KW-0479">Metal-binding</keyword>
<dbReference type="GO" id="GO:0005516">
    <property type="term" value="F:calmodulin binding"/>
    <property type="evidence" value="ECO:0007669"/>
    <property type="project" value="UniProtKB-ARBA"/>
</dbReference>